<dbReference type="HOGENOM" id="CLU_3047563_0_0_5"/>
<evidence type="ECO:0000313" key="2">
    <source>
        <dbReference type="EMBL" id="ABG31157.1"/>
    </source>
</evidence>
<organism evidence="2 3">
    <name type="scientific">Roseobacter denitrificans (strain ATCC 33942 / OCh 114)</name>
    <name type="common">Erythrobacter sp. (strain OCh 114)</name>
    <name type="synonym">Roseobacter denitrificans</name>
    <dbReference type="NCBI Taxonomy" id="375451"/>
    <lineage>
        <taxon>Bacteria</taxon>
        <taxon>Pseudomonadati</taxon>
        <taxon>Pseudomonadota</taxon>
        <taxon>Alphaproteobacteria</taxon>
        <taxon>Rhodobacterales</taxon>
        <taxon>Roseobacteraceae</taxon>
        <taxon>Roseobacter</taxon>
    </lineage>
</organism>
<gene>
    <name evidence="2" type="ordered locus">RD1_1524</name>
</gene>
<feature type="region of interest" description="Disordered" evidence="1">
    <location>
        <begin position="1"/>
        <end position="54"/>
    </location>
</feature>
<protein>
    <submittedName>
        <fullName evidence="2">Uncharacterized protein</fullName>
    </submittedName>
</protein>
<reference evidence="2 3" key="1">
    <citation type="journal article" date="2007" name="J. Bacteriol.">
        <title>The complete genome sequence of Roseobacter denitrificans reveals a mixotrophic rather than photosynthetic metabolism.</title>
        <authorList>
            <person name="Swingley W.D."/>
            <person name="Sadekar S."/>
            <person name="Mastrian S.D."/>
            <person name="Matthies H.J."/>
            <person name="Hao J."/>
            <person name="Ramos H."/>
            <person name="Acharya C.R."/>
            <person name="Conrad A.L."/>
            <person name="Taylor H.L."/>
            <person name="Dejesa L.C."/>
            <person name="Shah M.K."/>
            <person name="O'huallachain M.E."/>
            <person name="Lince M.T."/>
            <person name="Blankenship R.E."/>
            <person name="Beatty J.T."/>
            <person name="Touchman J.W."/>
        </authorList>
    </citation>
    <scope>NUCLEOTIDE SEQUENCE [LARGE SCALE GENOMIC DNA]</scope>
    <source>
        <strain evidence="3">ATCC 33942 / OCh 114</strain>
    </source>
</reference>
<keyword evidence="3" id="KW-1185">Reference proteome</keyword>
<accession>Q16A36</accession>
<evidence type="ECO:0000313" key="3">
    <source>
        <dbReference type="Proteomes" id="UP000007029"/>
    </source>
</evidence>
<dbReference type="EMBL" id="CP000362">
    <property type="protein sequence ID" value="ABG31157.1"/>
    <property type="molecule type" value="Genomic_DNA"/>
</dbReference>
<dbReference type="AlphaFoldDB" id="Q16A36"/>
<evidence type="ECO:0000256" key="1">
    <source>
        <dbReference type="SAM" id="MobiDB-lite"/>
    </source>
</evidence>
<dbReference type="Proteomes" id="UP000007029">
    <property type="component" value="Chromosome"/>
</dbReference>
<dbReference type="STRING" id="375451.RD1_1524"/>
<name>Q16A36_ROSDO</name>
<sequence>MILSNDAGRAQIVEKPNYRRQLPNPAPQKASEAAGVMQDRGPAPSMTAKTRDQR</sequence>
<proteinExistence type="predicted"/>
<dbReference type="KEGG" id="rde:RD1_1524"/>